<dbReference type="EMBL" id="JACICY010000007">
    <property type="protein sequence ID" value="MBB3861554.1"/>
    <property type="molecule type" value="Genomic_DNA"/>
</dbReference>
<accession>A0A7W5ZZT3</accession>
<comment type="caution">
    <text evidence="2">The sequence shown here is derived from an EMBL/GenBank/DDBJ whole genome shotgun (WGS) entry which is preliminary data.</text>
</comment>
<keyword evidence="1" id="KW-0812">Transmembrane</keyword>
<dbReference type="Pfam" id="PF03929">
    <property type="entry name" value="PepSY_TM"/>
    <property type="match status" value="1"/>
</dbReference>
<protein>
    <submittedName>
        <fullName evidence="2">Putative iron-regulated membrane protein</fullName>
    </submittedName>
</protein>
<gene>
    <name evidence="2" type="ORF">GGQ88_002842</name>
</gene>
<keyword evidence="1" id="KW-0472">Membrane</keyword>
<dbReference type="Proteomes" id="UP000562395">
    <property type="component" value="Unassembled WGS sequence"/>
</dbReference>
<dbReference type="RefSeq" id="WP_183614067.1">
    <property type="nucleotide sequence ID" value="NZ_JACICY010000007.1"/>
</dbReference>
<evidence type="ECO:0000313" key="3">
    <source>
        <dbReference type="Proteomes" id="UP000562395"/>
    </source>
</evidence>
<organism evidence="2 3">
    <name type="scientific">Novosphingobium hassiacum</name>
    <dbReference type="NCBI Taxonomy" id="173676"/>
    <lineage>
        <taxon>Bacteria</taxon>
        <taxon>Pseudomonadati</taxon>
        <taxon>Pseudomonadota</taxon>
        <taxon>Alphaproteobacteria</taxon>
        <taxon>Sphingomonadales</taxon>
        <taxon>Sphingomonadaceae</taxon>
        <taxon>Novosphingobium</taxon>
    </lineage>
</organism>
<feature type="transmembrane region" description="Helical" evidence="1">
    <location>
        <begin position="130"/>
        <end position="153"/>
    </location>
</feature>
<evidence type="ECO:0000313" key="2">
    <source>
        <dbReference type="EMBL" id="MBB3861554.1"/>
    </source>
</evidence>
<dbReference type="PANTHER" id="PTHR34219">
    <property type="entry name" value="IRON-REGULATED INNER MEMBRANE PROTEIN-RELATED"/>
    <property type="match status" value="1"/>
</dbReference>
<dbReference type="InterPro" id="IPR005625">
    <property type="entry name" value="PepSY-ass_TM"/>
</dbReference>
<feature type="transmembrane region" description="Helical" evidence="1">
    <location>
        <begin position="311"/>
        <end position="336"/>
    </location>
</feature>
<name>A0A7W5ZZT3_9SPHN</name>
<keyword evidence="3" id="KW-1185">Reference proteome</keyword>
<feature type="transmembrane region" description="Helical" evidence="1">
    <location>
        <begin position="182"/>
        <end position="203"/>
    </location>
</feature>
<reference evidence="2 3" key="1">
    <citation type="submission" date="2020-08" db="EMBL/GenBank/DDBJ databases">
        <title>Genomic Encyclopedia of Type Strains, Phase IV (KMG-IV): sequencing the most valuable type-strain genomes for metagenomic binning, comparative biology and taxonomic classification.</title>
        <authorList>
            <person name="Goeker M."/>
        </authorList>
    </citation>
    <scope>NUCLEOTIDE SEQUENCE [LARGE SCALE GENOMIC DNA]</scope>
    <source>
        <strain evidence="2 3">DSM 14552</strain>
    </source>
</reference>
<evidence type="ECO:0000256" key="1">
    <source>
        <dbReference type="SAM" id="Phobius"/>
    </source>
</evidence>
<dbReference type="AlphaFoldDB" id="A0A7W5ZZT3"/>
<keyword evidence="1" id="KW-1133">Transmembrane helix</keyword>
<sequence length="343" mass="36695">MRRASFLTWHRQLALLFAPLILLQAITGGVLLFREPLGRLLEPTPTAGPVLGTDRLFVAAAASGKRVERLQPPAAPGRMAMAQIVDDDGTRTLLAIDPASARVMREGGLAAFPVEAALRLHYQLLAGNTGLFVVLLTGAVLLLMVGTGLAFWWPVKGRWSKSLAINPRMPARARLRHWHRNFGVVVALLIGCSGVTGVLLAGADLLPLLTAPAPKPAVTTSAGGAPTPASVEAGVRLAQTEFPRAQVRDLRFAPGGRMDVNLLAPERNSLAVHVVKVDLASGRIASVVAAQDNPALWMKILPYHSGDEFGLIGQLILLIEALVLIGLGVSGPLMWWQQRKRRT</sequence>
<proteinExistence type="predicted"/>